<accession>A0A9C6XCD7</accession>
<evidence type="ECO:0000256" key="4">
    <source>
        <dbReference type="RuleBase" id="RU003690"/>
    </source>
</evidence>
<evidence type="ECO:0000256" key="1">
    <source>
        <dbReference type="ARBA" id="ARBA00010838"/>
    </source>
</evidence>
<dbReference type="OrthoDB" id="65569at2759"/>
<evidence type="ECO:0000313" key="6">
    <source>
        <dbReference type="RefSeq" id="XP_052132519.1"/>
    </source>
</evidence>
<protein>
    <submittedName>
        <fullName evidence="6">Lactase/phlorizin hydrolase</fullName>
    </submittedName>
</protein>
<comment type="similarity">
    <text evidence="1 4">Belongs to the glycosyl hydrolase 1 family.</text>
</comment>
<evidence type="ECO:0000256" key="3">
    <source>
        <dbReference type="ARBA" id="ARBA00023295"/>
    </source>
</evidence>
<dbReference type="GeneID" id="113205683"/>
<keyword evidence="5" id="KW-1185">Reference proteome</keyword>
<reference evidence="6" key="1">
    <citation type="submission" date="2025-08" db="UniProtKB">
        <authorList>
            <consortium name="RefSeq"/>
        </authorList>
    </citation>
    <scope>IDENTIFICATION</scope>
</reference>
<proteinExistence type="inferred from homology"/>
<dbReference type="PANTHER" id="PTHR10353">
    <property type="entry name" value="GLYCOSYL HYDROLASE"/>
    <property type="match status" value="1"/>
</dbReference>
<keyword evidence="2 6" id="KW-0378">Hydrolase</keyword>
<gene>
    <name evidence="6" type="primary">LOC113205683</name>
</gene>
<dbReference type="InterPro" id="IPR017853">
    <property type="entry name" value="GH"/>
</dbReference>
<sequence length="438" mass="49211">MKLRSLRFSISWARVLPTGDRNHPNVEGVNFYHDYIDEVIKNDLTPVVTMAHFDQPFALENQTGGWGYPEMVDKFVEYADFLFATYGSKVRYWITINEPNNYCVYFPVVLAKVGVGSADELGTYRCMHHMNLAHLRTYRLYRDKYYAEQKGLVGASLLVWPATPATTRCQDVTAADAFMQLFAGTSMHPLVHGDYSPVTRRLVDSRTAELGLNASRLPHFTAAEREQLAKGALDFIALNVYNRYTVAYRDNPADSSQFPRLLKPLEDDLPFVRMVGGEYDETGSDYLVMHDAVLWTWNAYRIPIIIAENGFADVQSMGVKDTMRAHFHSTNIRTLLRTMKEYGIQVMGYFAWSLLDLFEFTAGYSRNFGLVHVDYASGTLDRTLKESAYFFTRIGRTGRVPHVPAPGSSARPAALPPGALLAALPLLAGGALRGALLL</sequence>
<dbReference type="AlphaFoldDB" id="A0A9C6XCD7"/>
<organism evidence="5 6">
    <name type="scientific">Frankliniella occidentalis</name>
    <name type="common">Western flower thrips</name>
    <name type="synonym">Euthrips occidentalis</name>
    <dbReference type="NCBI Taxonomy" id="133901"/>
    <lineage>
        <taxon>Eukaryota</taxon>
        <taxon>Metazoa</taxon>
        <taxon>Ecdysozoa</taxon>
        <taxon>Arthropoda</taxon>
        <taxon>Hexapoda</taxon>
        <taxon>Insecta</taxon>
        <taxon>Pterygota</taxon>
        <taxon>Neoptera</taxon>
        <taxon>Paraneoptera</taxon>
        <taxon>Thysanoptera</taxon>
        <taxon>Terebrantia</taxon>
        <taxon>Thripoidea</taxon>
        <taxon>Thripidae</taxon>
        <taxon>Frankliniella</taxon>
    </lineage>
</organism>
<dbReference type="Proteomes" id="UP000504606">
    <property type="component" value="Unplaced"/>
</dbReference>
<dbReference type="Pfam" id="PF00232">
    <property type="entry name" value="Glyco_hydro_1"/>
    <property type="match status" value="1"/>
</dbReference>
<keyword evidence="3" id="KW-0326">Glycosidase</keyword>
<dbReference type="PANTHER" id="PTHR10353:SF36">
    <property type="entry name" value="LP05116P"/>
    <property type="match status" value="1"/>
</dbReference>
<evidence type="ECO:0000313" key="5">
    <source>
        <dbReference type="Proteomes" id="UP000504606"/>
    </source>
</evidence>
<dbReference type="RefSeq" id="XP_052132519.1">
    <property type="nucleotide sequence ID" value="XM_052276559.1"/>
</dbReference>
<dbReference type="GO" id="GO:0005975">
    <property type="term" value="P:carbohydrate metabolic process"/>
    <property type="evidence" value="ECO:0007669"/>
    <property type="project" value="InterPro"/>
</dbReference>
<dbReference type="PRINTS" id="PR00131">
    <property type="entry name" value="GLHYDRLASE1"/>
</dbReference>
<dbReference type="SUPFAM" id="SSF51445">
    <property type="entry name" value="(Trans)glycosidases"/>
    <property type="match status" value="1"/>
</dbReference>
<name>A0A9C6XCD7_FRAOC</name>
<dbReference type="Gene3D" id="3.20.20.80">
    <property type="entry name" value="Glycosidases"/>
    <property type="match status" value="1"/>
</dbReference>
<dbReference type="GO" id="GO:0008422">
    <property type="term" value="F:beta-glucosidase activity"/>
    <property type="evidence" value="ECO:0007669"/>
    <property type="project" value="TreeGrafter"/>
</dbReference>
<dbReference type="InterPro" id="IPR001360">
    <property type="entry name" value="Glyco_hydro_1"/>
</dbReference>
<dbReference type="KEGG" id="foc:113205683"/>
<evidence type="ECO:0000256" key="2">
    <source>
        <dbReference type="ARBA" id="ARBA00022801"/>
    </source>
</evidence>